<keyword evidence="7" id="KW-1185">Reference proteome</keyword>
<dbReference type="GO" id="GO:0006508">
    <property type="term" value="P:proteolysis"/>
    <property type="evidence" value="ECO:0007669"/>
    <property type="project" value="UniProtKB-KW"/>
</dbReference>
<proteinExistence type="inferred from homology"/>
<evidence type="ECO:0000256" key="3">
    <source>
        <dbReference type="ARBA" id="ARBA00022801"/>
    </source>
</evidence>
<keyword evidence="4" id="KW-0732">Signal</keyword>
<sequence>MRLSLFTACITASSATLLCGVQGARRLLRRPSVAMCSDGERLPLPPFLTPLWKEDAELVVSMTATRAALADRERVIAVVYDIGGPINQLLSLSIQKPLPLSAHVSIRLYGKEIGYDGEVEVRPVEVMEEMMSGSPRVFLDLGPPKLSEAQLDALVQRLTTEWTIATYNIFERNCNHFGAELAALVASTPPPPALFKPVCELTENLLDALPPWRQQLGRAFMQSFTVFAIVAWSWATKGKKDRLENSVERSVT</sequence>
<dbReference type="Pfam" id="PF05903">
    <property type="entry name" value="Peptidase_C97"/>
    <property type="match status" value="1"/>
</dbReference>
<comment type="similarity">
    <text evidence="1">Belongs to the DeSI family.</text>
</comment>
<gene>
    <name evidence="6" type="ORF">AB1Y20_018489</name>
</gene>
<evidence type="ECO:0000256" key="2">
    <source>
        <dbReference type="ARBA" id="ARBA00022670"/>
    </source>
</evidence>
<dbReference type="PANTHER" id="PTHR12378:SF9">
    <property type="entry name" value="OS06G0107000 PROTEIN"/>
    <property type="match status" value="1"/>
</dbReference>
<evidence type="ECO:0000313" key="7">
    <source>
        <dbReference type="Proteomes" id="UP001515480"/>
    </source>
</evidence>
<name>A0AB34JRW2_PRYPA</name>
<dbReference type="InterPro" id="IPR042266">
    <property type="entry name" value="PPPDE_sf"/>
</dbReference>
<accession>A0AB34JRW2</accession>
<evidence type="ECO:0000259" key="5">
    <source>
        <dbReference type="PROSITE" id="PS51858"/>
    </source>
</evidence>
<comment type="caution">
    <text evidence="6">The sequence shown here is derived from an EMBL/GenBank/DDBJ whole genome shotgun (WGS) entry which is preliminary data.</text>
</comment>
<dbReference type="SMART" id="SM01179">
    <property type="entry name" value="DUF862"/>
    <property type="match status" value="1"/>
</dbReference>
<dbReference type="Gene3D" id="3.90.1720.30">
    <property type="entry name" value="PPPDE domains"/>
    <property type="match status" value="1"/>
</dbReference>
<keyword evidence="2" id="KW-0645">Protease</keyword>
<dbReference type="GO" id="GO:0016579">
    <property type="term" value="P:protein deubiquitination"/>
    <property type="evidence" value="ECO:0007669"/>
    <property type="project" value="TreeGrafter"/>
</dbReference>
<dbReference type="InterPro" id="IPR008580">
    <property type="entry name" value="PPPDE_dom"/>
</dbReference>
<dbReference type="PANTHER" id="PTHR12378">
    <property type="entry name" value="DESUMOYLATING ISOPEPTIDASE"/>
    <property type="match status" value="1"/>
</dbReference>
<dbReference type="EMBL" id="JBGBPQ010000005">
    <property type="protein sequence ID" value="KAL1523553.1"/>
    <property type="molecule type" value="Genomic_DNA"/>
</dbReference>
<feature type="chain" id="PRO_5044255938" description="PPPDE domain-containing protein" evidence="4">
    <location>
        <begin position="16"/>
        <end position="252"/>
    </location>
</feature>
<evidence type="ECO:0000313" key="6">
    <source>
        <dbReference type="EMBL" id="KAL1523553.1"/>
    </source>
</evidence>
<dbReference type="PROSITE" id="PS51858">
    <property type="entry name" value="PPPDE"/>
    <property type="match status" value="1"/>
</dbReference>
<evidence type="ECO:0000256" key="4">
    <source>
        <dbReference type="SAM" id="SignalP"/>
    </source>
</evidence>
<dbReference type="GO" id="GO:0101005">
    <property type="term" value="F:deubiquitinase activity"/>
    <property type="evidence" value="ECO:0007669"/>
    <property type="project" value="TreeGrafter"/>
</dbReference>
<evidence type="ECO:0000256" key="1">
    <source>
        <dbReference type="ARBA" id="ARBA00008140"/>
    </source>
</evidence>
<keyword evidence="3" id="KW-0378">Hydrolase</keyword>
<feature type="domain" description="PPPDE" evidence="5">
    <location>
        <begin position="73"/>
        <end position="222"/>
    </location>
</feature>
<organism evidence="6 7">
    <name type="scientific">Prymnesium parvum</name>
    <name type="common">Toxic golden alga</name>
    <dbReference type="NCBI Taxonomy" id="97485"/>
    <lineage>
        <taxon>Eukaryota</taxon>
        <taxon>Haptista</taxon>
        <taxon>Haptophyta</taxon>
        <taxon>Prymnesiophyceae</taxon>
        <taxon>Prymnesiales</taxon>
        <taxon>Prymnesiaceae</taxon>
        <taxon>Prymnesium</taxon>
    </lineage>
</organism>
<dbReference type="AlphaFoldDB" id="A0AB34JRW2"/>
<reference evidence="6 7" key="1">
    <citation type="journal article" date="2024" name="Science">
        <title>Giant polyketide synthase enzymes in the biosynthesis of giant marine polyether toxins.</title>
        <authorList>
            <person name="Fallon T.R."/>
            <person name="Shende V.V."/>
            <person name="Wierzbicki I.H."/>
            <person name="Pendleton A.L."/>
            <person name="Watervoot N.F."/>
            <person name="Auber R.P."/>
            <person name="Gonzalez D.J."/>
            <person name="Wisecaver J.H."/>
            <person name="Moore B.S."/>
        </authorList>
    </citation>
    <scope>NUCLEOTIDE SEQUENCE [LARGE SCALE GENOMIC DNA]</scope>
    <source>
        <strain evidence="6 7">12B1</strain>
    </source>
</reference>
<protein>
    <recommendedName>
        <fullName evidence="5">PPPDE domain-containing protein</fullName>
    </recommendedName>
</protein>
<dbReference type="Proteomes" id="UP001515480">
    <property type="component" value="Unassembled WGS sequence"/>
</dbReference>
<feature type="signal peptide" evidence="4">
    <location>
        <begin position="1"/>
        <end position="15"/>
    </location>
</feature>